<name>A0A0E9TGG4_ANGAN</name>
<dbReference type="AlphaFoldDB" id="A0A0E9TGG4"/>
<evidence type="ECO:0000313" key="1">
    <source>
        <dbReference type="EMBL" id="JAH52000.1"/>
    </source>
</evidence>
<accession>A0A0E9TGG4</accession>
<dbReference type="EMBL" id="GBXM01056577">
    <property type="protein sequence ID" value="JAH52000.1"/>
    <property type="molecule type" value="Transcribed_RNA"/>
</dbReference>
<reference evidence="1" key="1">
    <citation type="submission" date="2014-11" db="EMBL/GenBank/DDBJ databases">
        <authorList>
            <person name="Amaro Gonzalez C."/>
        </authorList>
    </citation>
    <scope>NUCLEOTIDE SEQUENCE</scope>
</reference>
<reference evidence="1" key="2">
    <citation type="journal article" date="2015" name="Fish Shellfish Immunol.">
        <title>Early steps in the European eel (Anguilla anguilla)-Vibrio vulnificus interaction in the gills: Role of the RtxA13 toxin.</title>
        <authorList>
            <person name="Callol A."/>
            <person name="Pajuelo D."/>
            <person name="Ebbesson L."/>
            <person name="Teles M."/>
            <person name="MacKenzie S."/>
            <person name="Amaro C."/>
        </authorList>
    </citation>
    <scope>NUCLEOTIDE SEQUENCE</scope>
</reference>
<organism evidence="1">
    <name type="scientific">Anguilla anguilla</name>
    <name type="common">European freshwater eel</name>
    <name type="synonym">Muraena anguilla</name>
    <dbReference type="NCBI Taxonomy" id="7936"/>
    <lineage>
        <taxon>Eukaryota</taxon>
        <taxon>Metazoa</taxon>
        <taxon>Chordata</taxon>
        <taxon>Craniata</taxon>
        <taxon>Vertebrata</taxon>
        <taxon>Euteleostomi</taxon>
        <taxon>Actinopterygii</taxon>
        <taxon>Neopterygii</taxon>
        <taxon>Teleostei</taxon>
        <taxon>Anguilliformes</taxon>
        <taxon>Anguillidae</taxon>
        <taxon>Anguilla</taxon>
    </lineage>
</organism>
<protein>
    <submittedName>
        <fullName evidence="1">Uncharacterized protein</fullName>
    </submittedName>
</protein>
<sequence length="37" mass="4252">MQNYLSFAFNILKLTDRKKDNMVCVKVWGTLSVSSLT</sequence>
<proteinExistence type="predicted"/>